<evidence type="ECO:0000313" key="1">
    <source>
        <dbReference type="EMBL" id="SEQ25256.1"/>
    </source>
</evidence>
<keyword evidence="2" id="KW-1185">Reference proteome</keyword>
<name>A0A1H9EHL6_9SPIR</name>
<evidence type="ECO:0000313" key="2">
    <source>
        <dbReference type="Proteomes" id="UP000182360"/>
    </source>
</evidence>
<evidence type="ECO:0008006" key="3">
    <source>
        <dbReference type="Google" id="ProtNLM"/>
    </source>
</evidence>
<dbReference type="RefSeq" id="WP_074642284.1">
    <property type="nucleotide sequence ID" value="NZ_FOFU01000003.1"/>
</dbReference>
<dbReference type="EMBL" id="FOFU01000003">
    <property type="protein sequence ID" value="SEQ25256.1"/>
    <property type="molecule type" value="Genomic_DNA"/>
</dbReference>
<dbReference type="Gene3D" id="3.30.70.120">
    <property type="match status" value="1"/>
</dbReference>
<dbReference type="Proteomes" id="UP000182360">
    <property type="component" value="Unassembled WGS sequence"/>
</dbReference>
<reference evidence="1 2" key="1">
    <citation type="submission" date="2016-10" db="EMBL/GenBank/DDBJ databases">
        <authorList>
            <person name="de Groot N.N."/>
        </authorList>
    </citation>
    <scope>NUCLEOTIDE SEQUENCE [LARGE SCALE GENOMIC DNA]</scope>
    <source>
        <strain evidence="1 2">B25</strain>
    </source>
</reference>
<organism evidence="1 2">
    <name type="scientific">Treponema bryantii</name>
    <dbReference type="NCBI Taxonomy" id="163"/>
    <lineage>
        <taxon>Bacteria</taxon>
        <taxon>Pseudomonadati</taxon>
        <taxon>Spirochaetota</taxon>
        <taxon>Spirochaetia</taxon>
        <taxon>Spirochaetales</taxon>
        <taxon>Treponemataceae</taxon>
        <taxon>Treponema</taxon>
    </lineage>
</organism>
<protein>
    <recommendedName>
        <fullName evidence="3">Nitrogen regulatory protein P-II family</fullName>
    </recommendedName>
</protein>
<proteinExistence type="predicted"/>
<dbReference type="InterPro" id="IPR015867">
    <property type="entry name" value="N-reg_PII/ATP_PRibTrfase_C"/>
</dbReference>
<dbReference type="STRING" id="163.SAMN04487775_105113"/>
<dbReference type="NCBIfam" id="NF045581">
    <property type="entry name" value="PG0541_fam"/>
    <property type="match status" value="1"/>
</dbReference>
<sequence>MSELYRAEIISNQSVQEDITEALEKEIPSIQYTVIPEIHGRGSHTKKLGDTIWPEMNFVLFSYVEEADARKIKDVVEKVKQRFPNEGISLFFTKAVEF</sequence>
<dbReference type="OrthoDB" id="350733at2"/>
<dbReference type="AlphaFoldDB" id="A0A1H9EHL6"/>
<accession>A0A1H9EHL6</accession>
<gene>
    <name evidence="1" type="ORF">SAMN04487977_103167</name>
</gene>